<dbReference type="PANTHER" id="PTHR38011:SF12">
    <property type="entry name" value="BIFUNCTIONAL DEAMINASE-REDUCTASE DOMAIN PROTEIN"/>
    <property type="match status" value="1"/>
</dbReference>
<proteinExistence type="predicted"/>
<protein>
    <submittedName>
        <fullName evidence="2">Dihydrofolate reductase</fullName>
    </submittedName>
</protein>
<evidence type="ECO:0000313" key="3">
    <source>
        <dbReference type="Proteomes" id="UP000321617"/>
    </source>
</evidence>
<dbReference type="RefSeq" id="WP_147139180.1">
    <property type="nucleotide sequence ID" value="NZ_BAABIJ010000002.1"/>
</dbReference>
<dbReference type="InterPro" id="IPR050765">
    <property type="entry name" value="Riboflavin_Biosynth_HTPR"/>
</dbReference>
<dbReference type="Pfam" id="PF01872">
    <property type="entry name" value="RibD_C"/>
    <property type="match status" value="1"/>
</dbReference>
<feature type="domain" description="Bacterial bifunctional deaminase-reductase C-terminal" evidence="1">
    <location>
        <begin position="3"/>
        <end position="181"/>
    </location>
</feature>
<reference evidence="2 3" key="1">
    <citation type="journal article" date="2013" name="Stand. Genomic Sci.">
        <title>Genomic Encyclopedia of Type Strains, Phase I: The one thousand microbial genomes (KMG-I) project.</title>
        <authorList>
            <person name="Kyrpides N.C."/>
            <person name="Woyke T."/>
            <person name="Eisen J.A."/>
            <person name="Garrity G."/>
            <person name="Lilburn T.G."/>
            <person name="Beck B.J."/>
            <person name="Whitman W.B."/>
            <person name="Hugenholtz P."/>
            <person name="Klenk H.P."/>
        </authorList>
    </citation>
    <scope>NUCLEOTIDE SEQUENCE [LARGE SCALE GENOMIC DNA]</scope>
    <source>
        <strain evidence="2 3">DSM 45044</strain>
    </source>
</reference>
<dbReference type="PANTHER" id="PTHR38011">
    <property type="entry name" value="DIHYDROFOLATE REDUCTASE FAMILY PROTEIN (AFU_ORTHOLOGUE AFUA_8G06820)"/>
    <property type="match status" value="1"/>
</dbReference>
<sequence>MSKVISGISMSLDGFVTGPNVTRETQLGDGGEVLHRWLEHPDPEDAALLAGMGGGAGAVLMGRRSYDLAEGDGGWGDGGPVGPVPCFVVTHTAPDPATVRAPSVFTFVTGGLHEAVARAKAVAGGKVVAVHGASVARQCLAAGLLDEIQIHLAPVILGDGTRLLEHLGGPIPLERTQVVATRNATHLRFTVLGPRGDARP</sequence>
<name>A0A562V2X5_9ACTN</name>
<dbReference type="Proteomes" id="UP000321617">
    <property type="component" value="Unassembled WGS sequence"/>
</dbReference>
<keyword evidence="3" id="KW-1185">Reference proteome</keyword>
<dbReference type="Gene3D" id="3.40.430.10">
    <property type="entry name" value="Dihydrofolate Reductase, subunit A"/>
    <property type="match status" value="1"/>
</dbReference>
<dbReference type="EMBL" id="VLLL01000006">
    <property type="protein sequence ID" value="TWJ12234.1"/>
    <property type="molecule type" value="Genomic_DNA"/>
</dbReference>
<comment type="caution">
    <text evidence="2">The sequence shown here is derived from an EMBL/GenBank/DDBJ whole genome shotgun (WGS) entry which is preliminary data.</text>
</comment>
<organism evidence="2 3">
    <name type="scientific">Stackebrandtia albiflava</name>
    <dbReference type="NCBI Taxonomy" id="406432"/>
    <lineage>
        <taxon>Bacteria</taxon>
        <taxon>Bacillati</taxon>
        <taxon>Actinomycetota</taxon>
        <taxon>Actinomycetes</taxon>
        <taxon>Glycomycetales</taxon>
        <taxon>Glycomycetaceae</taxon>
        <taxon>Stackebrandtia</taxon>
    </lineage>
</organism>
<evidence type="ECO:0000313" key="2">
    <source>
        <dbReference type="EMBL" id="TWJ12234.1"/>
    </source>
</evidence>
<accession>A0A562V2X5</accession>
<dbReference type="OrthoDB" id="2313602at2"/>
<dbReference type="InterPro" id="IPR024072">
    <property type="entry name" value="DHFR-like_dom_sf"/>
</dbReference>
<dbReference type="GO" id="GO:0009231">
    <property type="term" value="P:riboflavin biosynthetic process"/>
    <property type="evidence" value="ECO:0007669"/>
    <property type="project" value="InterPro"/>
</dbReference>
<evidence type="ECO:0000259" key="1">
    <source>
        <dbReference type="Pfam" id="PF01872"/>
    </source>
</evidence>
<gene>
    <name evidence="2" type="ORF">LX16_2989</name>
</gene>
<dbReference type="InterPro" id="IPR002734">
    <property type="entry name" value="RibDG_C"/>
</dbReference>
<dbReference type="AlphaFoldDB" id="A0A562V2X5"/>
<dbReference type="GO" id="GO:0008703">
    <property type="term" value="F:5-amino-6-(5-phosphoribosylamino)uracil reductase activity"/>
    <property type="evidence" value="ECO:0007669"/>
    <property type="project" value="InterPro"/>
</dbReference>
<dbReference type="SUPFAM" id="SSF53597">
    <property type="entry name" value="Dihydrofolate reductase-like"/>
    <property type="match status" value="1"/>
</dbReference>